<comment type="caution">
    <text evidence="1">The sequence shown here is derived from an EMBL/GenBank/DDBJ whole genome shotgun (WGS) entry which is preliminary data.</text>
</comment>
<protein>
    <recommendedName>
        <fullName evidence="3">SAM-dependent methyltransferase</fullName>
    </recommendedName>
</protein>
<accession>A0A425XX08</accession>
<gene>
    <name evidence="1" type="ORF">DWB61_16365</name>
</gene>
<evidence type="ECO:0000313" key="2">
    <source>
        <dbReference type="Proteomes" id="UP000285794"/>
    </source>
</evidence>
<proteinExistence type="predicted"/>
<evidence type="ECO:0008006" key="3">
    <source>
        <dbReference type="Google" id="ProtNLM"/>
    </source>
</evidence>
<reference evidence="1 2" key="1">
    <citation type="submission" date="2018-07" db="EMBL/GenBank/DDBJ databases">
        <title>Draft genome sequence of Ancylomarina sp. M1P.</title>
        <authorList>
            <person name="Yadav S."/>
            <person name="Villanueva L."/>
            <person name="Damste J.S.S."/>
        </authorList>
    </citation>
    <scope>NUCLEOTIDE SEQUENCE [LARGE SCALE GENOMIC DNA]</scope>
    <source>
        <strain evidence="1 2">M1P</strain>
    </source>
</reference>
<dbReference type="Proteomes" id="UP000285794">
    <property type="component" value="Unassembled WGS sequence"/>
</dbReference>
<organism evidence="1 2">
    <name type="scientific">Ancylomarina euxinus</name>
    <dbReference type="NCBI Taxonomy" id="2283627"/>
    <lineage>
        <taxon>Bacteria</taxon>
        <taxon>Pseudomonadati</taxon>
        <taxon>Bacteroidota</taxon>
        <taxon>Bacteroidia</taxon>
        <taxon>Marinilabiliales</taxon>
        <taxon>Marinifilaceae</taxon>
        <taxon>Ancylomarina</taxon>
    </lineage>
</organism>
<keyword evidence="2" id="KW-1185">Reference proteome</keyword>
<dbReference type="EMBL" id="QQWG01000024">
    <property type="protein sequence ID" value="RRG19175.1"/>
    <property type="molecule type" value="Genomic_DNA"/>
</dbReference>
<evidence type="ECO:0000313" key="1">
    <source>
        <dbReference type="EMBL" id="RRG19175.1"/>
    </source>
</evidence>
<dbReference type="AlphaFoldDB" id="A0A425XX08"/>
<sequence>MHYRGFGIDSPYIYHIVRNVIEAKMHYYPFKKLDRQCQNMLVILKEKVLDESLNVEQAFWFKSEYEHLKDCTKLNRFLFRLVNFVNPQNIAFIGDDSGLNLTYLAKLDTRRTLFCLGARSYAIAFSQSILKEQGVSNLRFCELEVSNHHAFDLIQISRTVAPDVLLEFEKNLDRYLNMESYLIIENINKEEEMNLLWNRLKKMERFNVSLDLFDIGVLIARKGLKKQDHNLSSSSYK</sequence>
<name>A0A425XX08_9BACT</name>